<protein>
    <submittedName>
        <fullName evidence="1">Ferritin-like domain-containing protein</fullName>
    </submittedName>
</protein>
<evidence type="ECO:0000313" key="1">
    <source>
        <dbReference type="EMBL" id="MCE7030975.1"/>
    </source>
</evidence>
<dbReference type="Proteomes" id="UP001139035">
    <property type="component" value="Unassembled WGS sequence"/>
</dbReference>
<proteinExistence type="predicted"/>
<name>A0A9X1P3V8_9HYPH</name>
<dbReference type="EMBL" id="JAJUWU010000037">
    <property type="protein sequence ID" value="MCE7030975.1"/>
    <property type="molecule type" value="Genomic_DNA"/>
</dbReference>
<comment type="caution">
    <text evidence="1">The sequence shown here is derived from an EMBL/GenBank/DDBJ whole genome shotgun (WGS) entry which is preliminary data.</text>
</comment>
<keyword evidence="2" id="KW-1185">Reference proteome</keyword>
<accession>A0A9X1P3V8</accession>
<evidence type="ECO:0000313" key="2">
    <source>
        <dbReference type="Proteomes" id="UP001139035"/>
    </source>
</evidence>
<dbReference type="Pfam" id="PF13668">
    <property type="entry name" value="Ferritin_2"/>
    <property type="match status" value="1"/>
</dbReference>
<dbReference type="SUPFAM" id="SSF47240">
    <property type="entry name" value="Ferritin-like"/>
    <property type="match status" value="1"/>
</dbReference>
<organism evidence="1 2">
    <name type="scientific">Jiella avicenniae</name>
    <dbReference type="NCBI Taxonomy" id="2907202"/>
    <lineage>
        <taxon>Bacteria</taxon>
        <taxon>Pseudomonadati</taxon>
        <taxon>Pseudomonadota</taxon>
        <taxon>Alphaproteobacteria</taxon>
        <taxon>Hyphomicrobiales</taxon>
        <taxon>Aurantimonadaceae</taxon>
        <taxon>Jiella</taxon>
    </lineage>
</organism>
<dbReference type="RefSeq" id="WP_233722044.1">
    <property type="nucleotide sequence ID" value="NZ_JAJUWU010000037.1"/>
</dbReference>
<gene>
    <name evidence="1" type="ORF">LZD57_23630</name>
</gene>
<dbReference type="InterPro" id="IPR009078">
    <property type="entry name" value="Ferritin-like_SF"/>
</dbReference>
<reference evidence="1" key="1">
    <citation type="submission" date="2022-01" db="EMBL/GenBank/DDBJ databases">
        <title>Jiella avicenniae sp. nov., a novel endophytic bacterium isolated from bark of Avicennia marina.</title>
        <authorList>
            <person name="Tuo L."/>
        </authorList>
    </citation>
    <scope>NUCLEOTIDE SEQUENCE</scope>
    <source>
        <strain evidence="1">CBK1P-4</strain>
    </source>
</reference>
<sequence length="264" mass="28172">MTTTNEPVVQDTILNDLDPELATRLTSRRDVIAKTALQLGALATVPVLLGGCAARLVSGGMPQQVVDVLNFALTLEYLEDEFYRTALSQPRLIPASDRAVFEQISKHESAHVTLLATVLGFDAVAKPKFDFTAGGTFPDVFSNYRTFSALSQAFEDTGVRAYKGQAVYLIGASFILLTALKIHSVEARHAAEVRRLRGEDAWISGSSRGNLPAAAQPVYAGDGRAAQLGVSSFGVPREAVTEAFDEPLSKAQVLGIAGMFIASA</sequence>
<dbReference type="AlphaFoldDB" id="A0A9X1P3V8"/>